<organism evidence="2 3">
    <name type="scientific">Emericellopsis atlantica</name>
    <dbReference type="NCBI Taxonomy" id="2614577"/>
    <lineage>
        <taxon>Eukaryota</taxon>
        <taxon>Fungi</taxon>
        <taxon>Dikarya</taxon>
        <taxon>Ascomycota</taxon>
        <taxon>Pezizomycotina</taxon>
        <taxon>Sordariomycetes</taxon>
        <taxon>Hypocreomycetidae</taxon>
        <taxon>Hypocreales</taxon>
        <taxon>Bionectriaceae</taxon>
        <taxon>Emericellopsis</taxon>
    </lineage>
</organism>
<feature type="domain" description="Heterokaryon incompatibility" evidence="1">
    <location>
        <begin position="171"/>
        <end position="323"/>
    </location>
</feature>
<accession>A0A9P7ZEZ7</accession>
<dbReference type="GeneID" id="70297594"/>
<protein>
    <submittedName>
        <fullName evidence="2">Heterokaryon incompatibility protein-domain-containing protein</fullName>
    </submittedName>
</protein>
<keyword evidence="3" id="KW-1185">Reference proteome</keyword>
<name>A0A9P7ZEZ7_9HYPO</name>
<gene>
    <name evidence="2" type="ORF">F5Z01DRAFT_730164</name>
</gene>
<comment type="caution">
    <text evidence="2">The sequence shown here is derived from an EMBL/GenBank/DDBJ whole genome shotgun (WGS) entry which is preliminary data.</text>
</comment>
<dbReference type="OrthoDB" id="5362512at2759"/>
<dbReference type="InterPro" id="IPR010730">
    <property type="entry name" value="HET"/>
</dbReference>
<dbReference type="Pfam" id="PF06985">
    <property type="entry name" value="HET"/>
    <property type="match status" value="1"/>
</dbReference>
<evidence type="ECO:0000259" key="1">
    <source>
        <dbReference type="Pfam" id="PF06985"/>
    </source>
</evidence>
<dbReference type="EMBL" id="MU251276">
    <property type="protein sequence ID" value="KAG9250597.1"/>
    <property type="molecule type" value="Genomic_DNA"/>
</dbReference>
<dbReference type="Proteomes" id="UP000887229">
    <property type="component" value="Unassembled WGS sequence"/>
</dbReference>
<reference evidence="2" key="1">
    <citation type="journal article" date="2021" name="IMA Fungus">
        <title>Genomic characterization of three marine fungi, including Emericellopsis atlantica sp. nov. with signatures of a generalist lifestyle and marine biomass degradation.</title>
        <authorList>
            <person name="Hagestad O.C."/>
            <person name="Hou L."/>
            <person name="Andersen J.H."/>
            <person name="Hansen E.H."/>
            <person name="Altermark B."/>
            <person name="Li C."/>
            <person name="Kuhnert E."/>
            <person name="Cox R.J."/>
            <person name="Crous P.W."/>
            <person name="Spatafora J.W."/>
            <person name="Lail K."/>
            <person name="Amirebrahimi M."/>
            <person name="Lipzen A."/>
            <person name="Pangilinan J."/>
            <person name="Andreopoulos W."/>
            <person name="Hayes R.D."/>
            <person name="Ng V."/>
            <person name="Grigoriev I.V."/>
            <person name="Jackson S.A."/>
            <person name="Sutton T.D.S."/>
            <person name="Dobson A.D.W."/>
            <person name="Rama T."/>
        </authorList>
    </citation>
    <scope>NUCLEOTIDE SEQUENCE</scope>
    <source>
        <strain evidence="2">TS7</strain>
    </source>
</reference>
<dbReference type="PANTHER" id="PTHR33112">
    <property type="entry name" value="DOMAIN PROTEIN, PUTATIVE-RELATED"/>
    <property type="match status" value="1"/>
</dbReference>
<evidence type="ECO:0000313" key="3">
    <source>
        <dbReference type="Proteomes" id="UP000887229"/>
    </source>
</evidence>
<dbReference type="RefSeq" id="XP_046114521.1">
    <property type="nucleotide sequence ID" value="XM_046266691.1"/>
</dbReference>
<evidence type="ECO:0000313" key="2">
    <source>
        <dbReference type="EMBL" id="KAG9250597.1"/>
    </source>
</evidence>
<dbReference type="AlphaFoldDB" id="A0A9P7ZEZ7"/>
<proteinExistence type="predicted"/>
<sequence>MINLFDTCNVCQKLKPAPEQKGTKFHVLGISELEKSAQLGTCFLCSLLFTAISDYGYISPNDNQIFVRTGHDEPFFLMWIDAQLPVVPHLEIFRQTGSTSIIEGLGWANAVPREPNNQATNDLIIDWVRDCEENHAECRVDVQETPKRLLDLECSGPEGICLVQDLKPSKYVALSHCWGNVRACTTTSGNLTSRLSGIKWDDLAKTFQDAVTLTRQIGFRHLWIDSLCIIQDDSDDWKKESVKMGDIYRGAYLTIAASLASADDEGFLHPSKERDFYSAKCLRVPFQGGVITDLWVRTIHDSRLHSFHNISEPLSTRAWTMQERVLAPRLLSYSSAVTFECTASAVCECGHSMYPDPYYPPVHMLQGLDNKQGFLSILQGEPQSIARMYSFWSDMVSVYTGRKLTFETDRQIAISAIARALAKQYGDEYIAGLWKGNLVPGLTWHNDIRLPVIKNVAAGSGVQLPNRPPSWSWLSAEKLVSTYRLLPGHCEVISTDVQEGGLNDSGPARGCIKLRAQTGTMVAHLPEKGQLDSETSGATRFALLGPNDNPVEVFKIEDFRVDRPVARNSALNVSADMQGGSWVPMDRTFPIRVLCLHLGTTIIDDNNRESEVFLALGHLQGRYSRIGLVRATITRDALREWVGESRREITIY</sequence>
<dbReference type="PANTHER" id="PTHR33112:SF15">
    <property type="entry name" value="HETEROKARYON INCOMPATIBILITY DOMAIN-CONTAINING PROTEIN"/>
    <property type="match status" value="1"/>
</dbReference>